<evidence type="ECO:0000256" key="12">
    <source>
        <dbReference type="HAMAP-Rule" id="MF_01916"/>
    </source>
</evidence>
<comment type="similarity">
    <text evidence="12">Belongs to the phospholipase D family. Cardiolipin synthase subfamily.</text>
</comment>
<evidence type="ECO:0000313" key="15">
    <source>
        <dbReference type="EMBL" id="MSS36908.1"/>
    </source>
</evidence>
<keyword evidence="11 12" id="KW-1208">Phospholipid metabolism</keyword>
<dbReference type="InterPro" id="IPR022924">
    <property type="entry name" value="Cardiolipin_synthase"/>
</dbReference>
<comment type="caution">
    <text evidence="15">The sequence shown here is derived from an EMBL/GenBank/DDBJ whole genome shotgun (WGS) entry which is preliminary data.</text>
</comment>
<keyword evidence="4 12" id="KW-0808">Transferase</keyword>
<feature type="active site" evidence="12">
    <location>
        <position position="238"/>
    </location>
</feature>
<dbReference type="PANTHER" id="PTHR21248">
    <property type="entry name" value="CARDIOLIPIN SYNTHASE"/>
    <property type="match status" value="1"/>
</dbReference>
<keyword evidence="10 12" id="KW-0594">Phospholipid biosynthesis</keyword>
<evidence type="ECO:0000256" key="3">
    <source>
        <dbReference type="ARBA" id="ARBA00022516"/>
    </source>
</evidence>
<evidence type="ECO:0000256" key="6">
    <source>
        <dbReference type="ARBA" id="ARBA00022737"/>
    </source>
</evidence>
<keyword evidence="6" id="KW-0677">Repeat</keyword>
<keyword evidence="8 12" id="KW-0443">Lipid metabolism</keyword>
<evidence type="ECO:0000256" key="2">
    <source>
        <dbReference type="ARBA" id="ARBA00022475"/>
    </source>
</evidence>
<feature type="domain" description="PLD phosphodiesterase" evidence="14">
    <location>
        <begin position="226"/>
        <end position="253"/>
    </location>
</feature>
<keyword evidence="3 12" id="KW-0444">Lipid biosynthesis</keyword>
<dbReference type="Proteomes" id="UP000429958">
    <property type="component" value="Unassembled WGS sequence"/>
</dbReference>
<keyword evidence="2 12" id="KW-1003">Cell membrane</keyword>
<dbReference type="Pfam" id="PF13396">
    <property type="entry name" value="PLDc_N"/>
    <property type="match status" value="1"/>
</dbReference>
<evidence type="ECO:0000256" key="1">
    <source>
        <dbReference type="ARBA" id="ARBA00004651"/>
    </source>
</evidence>
<dbReference type="AlphaFoldDB" id="A0A7X2TD89"/>
<evidence type="ECO:0000256" key="5">
    <source>
        <dbReference type="ARBA" id="ARBA00022692"/>
    </source>
</evidence>
<name>A0A7X2TD89_9CLOT</name>
<dbReference type="Gene3D" id="3.30.870.10">
    <property type="entry name" value="Endonuclease Chain A"/>
    <property type="match status" value="2"/>
</dbReference>
<dbReference type="RefSeq" id="WP_154472341.1">
    <property type="nucleotide sequence ID" value="NZ_VUMD01000007.1"/>
</dbReference>
<comment type="catalytic activity">
    <reaction evidence="12">
        <text>2 a 1,2-diacyl-sn-glycero-3-phospho-(1'-sn-glycerol) = a cardiolipin + glycerol</text>
        <dbReference type="Rhea" id="RHEA:31451"/>
        <dbReference type="ChEBI" id="CHEBI:17754"/>
        <dbReference type="ChEBI" id="CHEBI:62237"/>
        <dbReference type="ChEBI" id="CHEBI:64716"/>
    </reaction>
</comment>
<feature type="active site" evidence="12">
    <location>
        <position position="231"/>
    </location>
</feature>
<dbReference type="NCBIfam" id="TIGR04265">
    <property type="entry name" value="bac_cardiolipin"/>
    <property type="match status" value="1"/>
</dbReference>
<evidence type="ECO:0000256" key="11">
    <source>
        <dbReference type="ARBA" id="ARBA00023264"/>
    </source>
</evidence>
<feature type="active site" evidence="12">
    <location>
        <position position="428"/>
    </location>
</feature>
<evidence type="ECO:0000256" key="9">
    <source>
        <dbReference type="ARBA" id="ARBA00023136"/>
    </source>
</evidence>
<dbReference type="InterPro" id="IPR001736">
    <property type="entry name" value="PLipase_D/transphosphatidylase"/>
</dbReference>
<proteinExistence type="inferred from homology"/>
<dbReference type="FunFam" id="3.30.870.10:FF:000014">
    <property type="entry name" value="Cardiolipin synthase"/>
    <property type="match status" value="1"/>
</dbReference>
<accession>A0A7X2TD89</accession>
<feature type="transmembrane region" description="Helical" evidence="12">
    <location>
        <begin position="41"/>
        <end position="62"/>
    </location>
</feature>
<feature type="active site" evidence="12">
    <location>
        <position position="435"/>
    </location>
</feature>
<dbReference type="EC" id="2.7.8.-" evidence="12 13"/>
<comment type="subcellular location">
    <subcellularLocation>
        <location evidence="1 12">Cell membrane</location>
        <topology evidence="1 12">Multi-pass membrane protein</topology>
    </subcellularLocation>
</comment>
<dbReference type="EMBL" id="VUMD01000007">
    <property type="protein sequence ID" value="MSS36908.1"/>
    <property type="molecule type" value="Genomic_DNA"/>
</dbReference>
<feature type="active site" evidence="12">
    <location>
        <position position="430"/>
    </location>
</feature>
<evidence type="ECO:0000256" key="8">
    <source>
        <dbReference type="ARBA" id="ARBA00023098"/>
    </source>
</evidence>
<dbReference type="GO" id="GO:0008808">
    <property type="term" value="F:cardiolipin synthase activity"/>
    <property type="evidence" value="ECO:0007669"/>
    <property type="project" value="UniProtKB-UniRule"/>
</dbReference>
<dbReference type="GO" id="GO:0005886">
    <property type="term" value="C:plasma membrane"/>
    <property type="evidence" value="ECO:0007669"/>
    <property type="project" value="UniProtKB-SubCell"/>
</dbReference>
<dbReference type="CDD" id="cd09110">
    <property type="entry name" value="PLDc_CLS_1"/>
    <property type="match status" value="1"/>
</dbReference>
<keyword evidence="9 12" id="KW-0472">Membrane</keyword>
<evidence type="ECO:0000256" key="7">
    <source>
        <dbReference type="ARBA" id="ARBA00022989"/>
    </source>
</evidence>
<dbReference type="InterPro" id="IPR025202">
    <property type="entry name" value="PLD-like_dom"/>
</dbReference>
<dbReference type="SMART" id="SM00155">
    <property type="entry name" value="PLDc"/>
    <property type="match status" value="2"/>
</dbReference>
<evidence type="ECO:0000256" key="10">
    <source>
        <dbReference type="ARBA" id="ARBA00023209"/>
    </source>
</evidence>
<feature type="transmembrane region" description="Helical" evidence="12">
    <location>
        <begin position="12"/>
        <end position="35"/>
    </location>
</feature>
<dbReference type="HAMAP" id="MF_01916">
    <property type="entry name" value="Cardiolipin_synth_Cls"/>
    <property type="match status" value="1"/>
</dbReference>
<dbReference type="PANTHER" id="PTHR21248:SF22">
    <property type="entry name" value="PHOSPHOLIPASE D"/>
    <property type="match status" value="1"/>
</dbReference>
<gene>
    <name evidence="15" type="primary">cls</name>
    <name evidence="15" type="ORF">FYJ39_10045</name>
</gene>
<dbReference type="InterPro" id="IPR027379">
    <property type="entry name" value="CLS_N"/>
</dbReference>
<sequence length="510" mass="59042">MELIWNGILTTWEWLMEHLLYINLLLSVVIIFFQRRDPKTVWTWLLALNFIPMFGILFYLLFGQDLKKSRMFRVKEVGDRLQLPVKSQEEMIRSAEMPEEQMDPLFRDFKSLILYNLETSGSVLTVNNRVQVFTDGKAKFEALRQELQKAREFIHIQYYIIKNDELFDSIVPILLEKVKEGVEVRILYDGMGGRFMPARRWEQMRAAGIKVGVFFPPILGWLNLRVNYRNHRKIVVIDGCVGFVGGFNIGREYISKEPKFGYWRDTHLKILGEAAISLQLRFALDWNYATGENLFKDMQYFGGEGEPTKQQPAKGASPVGTGLKGASELVSMQIITSGPDTREPHIRNNYLELFHKAKHNIYIQTPYFIPDDAILSALKIAALSGVDVRLMIPCKPDHPFVYWATCSYAGELLDYGARVYIYENGFLHSKGIMVDGMVSCYGTANMDIRSFELNFEVNATIYDEDVTGELEEAFINDLPHCRELTREDYKKRNLWMRVREQSSRLLSPLL</sequence>
<dbReference type="PROSITE" id="PS50035">
    <property type="entry name" value="PLD"/>
    <property type="match status" value="2"/>
</dbReference>
<evidence type="ECO:0000259" key="14">
    <source>
        <dbReference type="PROSITE" id="PS50035"/>
    </source>
</evidence>
<reference evidence="15 16" key="1">
    <citation type="submission" date="2019-08" db="EMBL/GenBank/DDBJ databases">
        <title>In-depth cultivation of the pig gut microbiome towards novel bacterial diversity and tailored functional studies.</title>
        <authorList>
            <person name="Wylensek D."/>
            <person name="Hitch T.C.A."/>
            <person name="Clavel T."/>
        </authorList>
    </citation>
    <scope>NUCLEOTIDE SEQUENCE [LARGE SCALE GENOMIC DNA]</scope>
    <source>
        <strain evidence="15 16">WCA-389-WT-23D1</strain>
    </source>
</reference>
<keyword evidence="5 12" id="KW-0812">Transmembrane</keyword>
<dbReference type="Pfam" id="PF13091">
    <property type="entry name" value="PLDc_2"/>
    <property type="match status" value="2"/>
</dbReference>
<keyword evidence="7 12" id="KW-1133">Transmembrane helix</keyword>
<dbReference type="SUPFAM" id="SSF56024">
    <property type="entry name" value="Phospholipase D/nuclease"/>
    <property type="match status" value="2"/>
</dbReference>
<protein>
    <recommendedName>
        <fullName evidence="12 13">Cardiolipin synthase</fullName>
        <shortName evidence="12">CL synthase</shortName>
        <ecNumber evidence="12 13">2.7.8.-</ecNumber>
    </recommendedName>
</protein>
<keyword evidence="16" id="KW-1185">Reference proteome</keyword>
<feature type="domain" description="PLD phosphodiesterase" evidence="14">
    <location>
        <begin position="423"/>
        <end position="450"/>
    </location>
</feature>
<evidence type="ECO:0000313" key="16">
    <source>
        <dbReference type="Proteomes" id="UP000429958"/>
    </source>
</evidence>
<dbReference type="CDD" id="cd09112">
    <property type="entry name" value="PLDc_CLS_2"/>
    <property type="match status" value="1"/>
</dbReference>
<evidence type="ECO:0000256" key="4">
    <source>
        <dbReference type="ARBA" id="ARBA00022679"/>
    </source>
</evidence>
<feature type="active site" evidence="12">
    <location>
        <position position="233"/>
    </location>
</feature>
<comment type="function">
    <text evidence="12">Catalyzes the reversible phosphatidyl group transfer from one phosphatidylglycerol molecule to another to form cardiolipin (CL) (diphosphatidylglycerol) and glycerol.</text>
</comment>
<dbReference type="GO" id="GO:0032049">
    <property type="term" value="P:cardiolipin biosynthetic process"/>
    <property type="evidence" value="ECO:0007669"/>
    <property type="project" value="UniProtKB-UniRule"/>
</dbReference>
<evidence type="ECO:0000256" key="13">
    <source>
        <dbReference type="NCBIfam" id="TIGR04265"/>
    </source>
</evidence>
<organism evidence="15 16">
    <name type="scientific">Clostridium porci</name>
    <dbReference type="NCBI Taxonomy" id="2605778"/>
    <lineage>
        <taxon>Bacteria</taxon>
        <taxon>Bacillati</taxon>
        <taxon>Bacillota</taxon>
        <taxon>Clostridia</taxon>
        <taxon>Eubacteriales</taxon>
        <taxon>Clostridiaceae</taxon>
        <taxon>Clostridium</taxon>
    </lineage>
</organism>
<dbReference type="InterPro" id="IPR030874">
    <property type="entry name" value="Cardiolipin_synth_Firmi"/>
</dbReference>